<dbReference type="PANTHER" id="PTHR11092">
    <property type="entry name" value="SUGAR NUCLEOTIDE EPIMERASE RELATED"/>
    <property type="match status" value="1"/>
</dbReference>
<accession>A0A6B0YS26</accession>
<feature type="domain" description="NAD-dependent epimerase/dehydratase" evidence="2">
    <location>
        <begin position="3"/>
        <end position="228"/>
    </location>
</feature>
<comment type="similarity">
    <text evidence="1">Belongs to the NAD(P)-dependent epimerase/dehydratase family. SDR39U1 subfamily.</text>
</comment>
<dbReference type="CDD" id="cd05242">
    <property type="entry name" value="SDR_a8"/>
    <property type="match status" value="1"/>
</dbReference>
<dbReference type="NCBIfam" id="TIGR01777">
    <property type="entry name" value="yfcH"/>
    <property type="match status" value="1"/>
</dbReference>
<dbReference type="SUPFAM" id="SSF51735">
    <property type="entry name" value="NAD(P)-binding Rossmann-fold domains"/>
    <property type="match status" value="1"/>
</dbReference>
<dbReference type="PANTHER" id="PTHR11092:SF0">
    <property type="entry name" value="EPIMERASE FAMILY PROTEIN SDR39U1"/>
    <property type="match status" value="1"/>
</dbReference>
<feature type="domain" description="DUF1731" evidence="3">
    <location>
        <begin position="255"/>
        <end position="301"/>
    </location>
</feature>
<dbReference type="Pfam" id="PF01370">
    <property type="entry name" value="Epimerase"/>
    <property type="match status" value="1"/>
</dbReference>
<reference evidence="4" key="1">
    <citation type="submission" date="2019-09" db="EMBL/GenBank/DDBJ databases">
        <title>Characterisation of the sponge microbiome using genome-centric metagenomics.</title>
        <authorList>
            <person name="Engelberts J.P."/>
            <person name="Robbins S.J."/>
            <person name="De Goeij J.M."/>
            <person name="Aranda M."/>
            <person name="Bell S.C."/>
            <person name="Webster N.S."/>
        </authorList>
    </citation>
    <scope>NUCLEOTIDE SEQUENCE</scope>
    <source>
        <strain evidence="4">SB0664_bin_27</strain>
    </source>
</reference>
<evidence type="ECO:0000259" key="2">
    <source>
        <dbReference type="Pfam" id="PF01370"/>
    </source>
</evidence>
<dbReference type="InterPro" id="IPR036291">
    <property type="entry name" value="NAD(P)-bd_dom_sf"/>
</dbReference>
<protein>
    <submittedName>
        <fullName evidence="4">TIGR01777 family protein</fullName>
    </submittedName>
</protein>
<evidence type="ECO:0000313" key="4">
    <source>
        <dbReference type="EMBL" id="MXY93820.1"/>
    </source>
</evidence>
<evidence type="ECO:0000256" key="1">
    <source>
        <dbReference type="ARBA" id="ARBA00009353"/>
    </source>
</evidence>
<dbReference type="InterPro" id="IPR010099">
    <property type="entry name" value="SDR39U1"/>
</dbReference>
<gene>
    <name evidence="4" type="ORF">F4Y42_10275</name>
</gene>
<sequence length="302" mass="32210">MRIIVAGGTGLIGSALADSLAGSGCEVTVLTRSPERHQHLASAGVLLQEWDGETAEGWGHLVSQVDAIVNLAGAGIADGRWTTTRKEQIRESRVRAGNALVSAIRDADTVPSVLVQSSAVGYYGPAGDRTVDEQASPGTDFLARVCVDWESSTEAVEAIGVRRVVIRTGVVLSANGGALPRMTLPFRLFAGGPLGNGKQYFPWIHIADEVAAIRFLLENEEASGPYNLAAPNPPTNREFVRDLGRVMGRPSLMPTPSFALKMLFGEMSTVLLDGQRAVPSRLQEAGYEFVYPEAVAALRDLL</sequence>
<dbReference type="Gene3D" id="3.40.50.720">
    <property type="entry name" value="NAD(P)-binding Rossmann-like Domain"/>
    <property type="match status" value="1"/>
</dbReference>
<dbReference type="InterPro" id="IPR013549">
    <property type="entry name" value="DUF1731"/>
</dbReference>
<proteinExistence type="inferred from homology"/>
<comment type="caution">
    <text evidence="4">The sequence shown here is derived from an EMBL/GenBank/DDBJ whole genome shotgun (WGS) entry which is preliminary data.</text>
</comment>
<dbReference type="Pfam" id="PF08338">
    <property type="entry name" value="DUF1731"/>
    <property type="match status" value="1"/>
</dbReference>
<dbReference type="InterPro" id="IPR001509">
    <property type="entry name" value="Epimerase_deHydtase"/>
</dbReference>
<dbReference type="AlphaFoldDB" id="A0A6B0YS26"/>
<dbReference type="EMBL" id="VXRG01000087">
    <property type="protein sequence ID" value="MXY93820.1"/>
    <property type="molecule type" value="Genomic_DNA"/>
</dbReference>
<organism evidence="4">
    <name type="scientific">Caldilineaceae bacterium SB0664_bin_27</name>
    <dbReference type="NCBI Taxonomy" id="2605260"/>
    <lineage>
        <taxon>Bacteria</taxon>
        <taxon>Bacillati</taxon>
        <taxon>Chloroflexota</taxon>
        <taxon>Caldilineae</taxon>
        <taxon>Caldilineales</taxon>
        <taxon>Caldilineaceae</taxon>
    </lineage>
</organism>
<evidence type="ECO:0000259" key="3">
    <source>
        <dbReference type="Pfam" id="PF08338"/>
    </source>
</evidence>
<name>A0A6B0YS26_9CHLR</name>